<dbReference type="EMBL" id="CAJOBC010001446">
    <property type="protein sequence ID" value="CAF3678888.1"/>
    <property type="molecule type" value="Genomic_DNA"/>
</dbReference>
<dbReference type="Proteomes" id="UP000682733">
    <property type="component" value="Unassembled WGS sequence"/>
</dbReference>
<proteinExistence type="predicted"/>
<name>A0A813Z8W4_9BILA</name>
<evidence type="ECO:0000313" key="4">
    <source>
        <dbReference type="EMBL" id="CAF0895547.1"/>
    </source>
</evidence>
<protein>
    <recommendedName>
        <fullName evidence="2">C2H2-type domain-containing protein</fullName>
    </recommendedName>
</protein>
<dbReference type="Proteomes" id="UP000663829">
    <property type="component" value="Unassembled WGS sequence"/>
</dbReference>
<reference evidence="4" key="1">
    <citation type="submission" date="2021-02" db="EMBL/GenBank/DDBJ databases">
        <authorList>
            <person name="Nowell W R."/>
        </authorList>
    </citation>
    <scope>NUCLEOTIDE SEQUENCE</scope>
</reference>
<evidence type="ECO:0000313" key="6">
    <source>
        <dbReference type="EMBL" id="CAF3678888.1"/>
    </source>
</evidence>
<keyword evidence="1" id="KW-0479">Metal-binding</keyword>
<evidence type="ECO:0000256" key="1">
    <source>
        <dbReference type="PROSITE-ProRule" id="PRU00042"/>
    </source>
</evidence>
<dbReference type="Proteomes" id="UP000681722">
    <property type="component" value="Unassembled WGS sequence"/>
</dbReference>
<dbReference type="PROSITE" id="PS00028">
    <property type="entry name" value="ZINC_FINGER_C2H2_1"/>
    <property type="match status" value="2"/>
</dbReference>
<dbReference type="EMBL" id="CAJNOK010001755">
    <property type="protein sequence ID" value="CAF0828435.1"/>
    <property type="molecule type" value="Genomic_DNA"/>
</dbReference>
<keyword evidence="1" id="KW-0863">Zinc-finger</keyword>
<comment type="caution">
    <text evidence="4">The sequence shown here is derived from an EMBL/GenBank/DDBJ whole genome shotgun (WGS) entry which is preliminary data.</text>
</comment>
<dbReference type="Gene3D" id="3.30.160.60">
    <property type="entry name" value="Classic Zinc Finger"/>
    <property type="match status" value="1"/>
</dbReference>
<dbReference type="EMBL" id="CAJNOQ010001447">
    <property type="protein sequence ID" value="CAF0895547.1"/>
    <property type="molecule type" value="Genomic_DNA"/>
</dbReference>
<dbReference type="GO" id="GO:0008270">
    <property type="term" value="F:zinc ion binding"/>
    <property type="evidence" value="ECO:0007669"/>
    <property type="project" value="UniProtKB-KW"/>
</dbReference>
<dbReference type="EMBL" id="CAJOBA010001754">
    <property type="protein sequence ID" value="CAF3612887.1"/>
    <property type="molecule type" value="Genomic_DNA"/>
</dbReference>
<dbReference type="SMART" id="SM00355">
    <property type="entry name" value="ZnF_C2H2"/>
    <property type="match status" value="2"/>
</dbReference>
<dbReference type="InterPro" id="IPR013087">
    <property type="entry name" value="Znf_C2H2_type"/>
</dbReference>
<evidence type="ECO:0000259" key="2">
    <source>
        <dbReference type="PROSITE" id="PS50157"/>
    </source>
</evidence>
<accession>A0A813Z8W4</accession>
<dbReference type="AlphaFoldDB" id="A0A813Z8W4"/>
<sequence length="332" mass="38295">MDVDTSQIEKIREMSGVAAYYFSNALQQAKNFDTLPRDNVKRSNLLILIGQTATERGDIEKYDLEELEQVMTDLNVKFKVKNWVRGTLVEPYEEEGNVNGLIYPVHHKKSEYAQMKVLIYLLLRTALDGSREATPELLELRDIVLTNLKNANSRQKGLNLSINEKRCSSCCRVRDLKEFSTNACRDCMSALGHECQTPTERKRRLKQSAYRRTVSIKLSQLENIQWQLLDDDTFVNYLCCFDGCTKAFDTAQATAQHYKTDHEDMKTWEEFEKSGGTITAYFCKDCNESFTRTATIYCHVDRKHEKADKTSYTLSEKNDFVVTKTEVAKSMK</sequence>
<evidence type="ECO:0000313" key="5">
    <source>
        <dbReference type="EMBL" id="CAF3612887.1"/>
    </source>
</evidence>
<evidence type="ECO:0000313" key="3">
    <source>
        <dbReference type="EMBL" id="CAF0828435.1"/>
    </source>
</evidence>
<keyword evidence="7" id="KW-1185">Reference proteome</keyword>
<feature type="domain" description="C2H2-type" evidence="2">
    <location>
        <begin position="237"/>
        <end position="267"/>
    </location>
</feature>
<dbReference type="Proteomes" id="UP000677228">
    <property type="component" value="Unassembled WGS sequence"/>
</dbReference>
<keyword evidence="1" id="KW-0862">Zinc</keyword>
<evidence type="ECO:0000313" key="7">
    <source>
        <dbReference type="Proteomes" id="UP000663829"/>
    </source>
</evidence>
<feature type="domain" description="C2H2-type" evidence="2">
    <location>
        <begin position="281"/>
        <end position="309"/>
    </location>
</feature>
<dbReference type="PROSITE" id="PS50157">
    <property type="entry name" value="ZINC_FINGER_C2H2_2"/>
    <property type="match status" value="2"/>
</dbReference>
<gene>
    <name evidence="4" type="ORF">GPM918_LOCUS8355</name>
    <name evidence="3" type="ORF">OVA965_LOCUS6018</name>
    <name evidence="6" type="ORF">SRO942_LOCUS8350</name>
    <name evidence="5" type="ORF">TMI583_LOCUS6010</name>
</gene>
<organism evidence="4 7">
    <name type="scientific">Didymodactylos carnosus</name>
    <dbReference type="NCBI Taxonomy" id="1234261"/>
    <lineage>
        <taxon>Eukaryota</taxon>
        <taxon>Metazoa</taxon>
        <taxon>Spiralia</taxon>
        <taxon>Gnathifera</taxon>
        <taxon>Rotifera</taxon>
        <taxon>Eurotatoria</taxon>
        <taxon>Bdelloidea</taxon>
        <taxon>Philodinida</taxon>
        <taxon>Philodinidae</taxon>
        <taxon>Didymodactylos</taxon>
    </lineage>
</organism>